<keyword evidence="2" id="KW-1185">Reference proteome</keyword>
<dbReference type="AlphaFoldDB" id="A0A392T2Z4"/>
<evidence type="ECO:0000313" key="2">
    <source>
        <dbReference type="Proteomes" id="UP000265520"/>
    </source>
</evidence>
<accession>A0A392T2Z4</accession>
<proteinExistence type="predicted"/>
<feature type="non-terminal residue" evidence="1">
    <location>
        <position position="1"/>
    </location>
</feature>
<evidence type="ECO:0000313" key="1">
    <source>
        <dbReference type="EMBL" id="MCI54530.1"/>
    </source>
</evidence>
<dbReference type="EMBL" id="LXQA010480807">
    <property type="protein sequence ID" value="MCI54530.1"/>
    <property type="molecule type" value="Genomic_DNA"/>
</dbReference>
<comment type="caution">
    <text evidence="1">The sequence shown here is derived from an EMBL/GenBank/DDBJ whole genome shotgun (WGS) entry which is preliminary data.</text>
</comment>
<protein>
    <submittedName>
        <fullName evidence="1">Uncharacterized protein</fullName>
    </submittedName>
</protein>
<reference evidence="1 2" key="1">
    <citation type="journal article" date="2018" name="Front. Plant Sci.">
        <title>Red Clover (Trifolium pratense) and Zigzag Clover (T. medium) - A Picture of Genomic Similarities and Differences.</title>
        <authorList>
            <person name="Dluhosova J."/>
            <person name="Istvanek J."/>
            <person name="Nedelnik J."/>
            <person name="Repkova J."/>
        </authorList>
    </citation>
    <scope>NUCLEOTIDE SEQUENCE [LARGE SCALE GENOMIC DNA]</scope>
    <source>
        <strain evidence="2">cv. 10/8</strain>
        <tissue evidence="1">Leaf</tissue>
    </source>
</reference>
<name>A0A392T2Z4_9FABA</name>
<organism evidence="1 2">
    <name type="scientific">Trifolium medium</name>
    <dbReference type="NCBI Taxonomy" id="97028"/>
    <lineage>
        <taxon>Eukaryota</taxon>
        <taxon>Viridiplantae</taxon>
        <taxon>Streptophyta</taxon>
        <taxon>Embryophyta</taxon>
        <taxon>Tracheophyta</taxon>
        <taxon>Spermatophyta</taxon>
        <taxon>Magnoliopsida</taxon>
        <taxon>eudicotyledons</taxon>
        <taxon>Gunneridae</taxon>
        <taxon>Pentapetalae</taxon>
        <taxon>rosids</taxon>
        <taxon>fabids</taxon>
        <taxon>Fabales</taxon>
        <taxon>Fabaceae</taxon>
        <taxon>Papilionoideae</taxon>
        <taxon>50 kb inversion clade</taxon>
        <taxon>NPAAA clade</taxon>
        <taxon>Hologalegina</taxon>
        <taxon>IRL clade</taxon>
        <taxon>Trifolieae</taxon>
        <taxon>Trifolium</taxon>
    </lineage>
</organism>
<sequence length="26" mass="2614">AAAEDNAAAAVAFPLPIGLHRLVVNL</sequence>
<dbReference type="Proteomes" id="UP000265520">
    <property type="component" value="Unassembled WGS sequence"/>
</dbReference>